<dbReference type="EMBL" id="JAKXMK010000016">
    <property type="protein sequence ID" value="MCH6167934.1"/>
    <property type="molecule type" value="Genomic_DNA"/>
</dbReference>
<gene>
    <name evidence="2" type="ORF">MMF94_19785</name>
</gene>
<proteinExistence type="predicted"/>
<keyword evidence="3" id="KW-1185">Reference proteome</keyword>
<evidence type="ECO:0000313" key="2">
    <source>
        <dbReference type="EMBL" id="MCH6167934.1"/>
    </source>
</evidence>
<reference evidence="2 3" key="1">
    <citation type="submission" date="2022-03" db="EMBL/GenBank/DDBJ databases">
        <title>Pseudonocardia alaer sp. nov., a novel actinomycete isolated from reed forest soil.</title>
        <authorList>
            <person name="Wang L."/>
        </authorList>
    </citation>
    <scope>NUCLEOTIDE SEQUENCE [LARGE SCALE GENOMIC DNA]</scope>
    <source>
        <strain evidence="2 3">Y-16303</strain>
    </source>
</reference>
<comment type="caution">
    <text evidence="2">The sequence shown here is derived from an EMBL/GenBank/DDBJ whole genome shotgun (WGS) entry which is preliminary data.</text>
</comment>
<feature type="compositionally biased region" description="Basic and acidic residues" evidence="1">
    <location>
        <begin position="245"/>
        <end position="258"/>
    </location>
</feature>
<dbReference type="Proteomes" id="UP001299970">
    <property type="component" value="Unassembled WGS sequence"/>
</dbReference>
<feature type="region of interest" description="Disordered" evidence="1">
    <location>
        <begin position="18"/>
        <end position="51"/>
    </location>
</feature>
<dbReference type="RefSeq" id="WP_241038531.1">
    <property type="nucleotide sequence ID" value="NZ_BAAAJF010000012.1"/>
</dbReference>
<organism evidence="2 3">
    <name type="scientific">Pseudonocardia alaniniphila</name>
    <dbReference type="NCBI Taxonomy" id="75291"/>
    <lineage>
        <taxon>Bacteria</taxon>
        <taxon>Bacillati</taxon>
        <taxon>Actinomycetota</taxon>
        <taxon>Actinomycetes</taxon>
        <taxon>Pseudonocardiales</taxon>
        <taxon>Pseudonocardiaceae</taxon>
        <taxon>Pseudonocardia</taxon>
    </lineage>
</organism>
<accession>A0ABS9THA6</accession>
<name>A0ABS9THA6_9PSEU</name>
<sequence>MLILQRLAGNAAVTRAIGDGRSADHGPSEARPMASTRQSAPGNHEAQKTPDTLAATIQRRVGFEFESSDWHPWRHVRGLQPPAESAAGSASGTTDGVMPVERKALLQAGVNFGLEADDSGGPTRSNLEFVTDPFDETEEGLDGFDAAASGMLGITHDLEKVRGRTGPGDVPGSPPYPVSADSLGTDFVRPAEHNLSGSHDIPGNDLLLSGGAPGFVVKMQSTSGVPLADVPAMMRRIGPDPDEAREEKTARTPDRETVHPSSVVATRNLKIIGAAPGAADGMIEELAETDPYTEALVGDTRDLVGLLAALVACTGQLSKPGVPGKWGFELVKNRLGLLHRNNFVQMFSAVPRIQQEAIRSAPDALVDTLVSAVNNLDEMRRTRIRPDSSLIPSNPAAPRPALASLTVKAWIHGITNGHDYLSQGGMAQWLSTKPEFSPEDVQATEGALESIGAQPAADQRDPGTQELFRFENRAIRPGLRKVPGSRPTATSLPMEEAVENARKILGIYTRLREGTLDEP</sequence>
<evidence type="ECO:0000313" key="3">
    <source>
        <dbReference type="Proteomes" id="UP001299970"/>
    </source>
</evidence>
<protein>
    <submittedName>
        <fullName evidence="2">Uncharacterized protein</fullName>
    </submittedName>
</protein>
<evidence type="ECO:0000256" key="1">
    <source>
        <dbReference type="SAM" id="MobiDB-lite"/>
    </source>
</evidence>
<feature type="region of interest" description="Disordered" evidence="1">
    <location>
        <begin position="236"/>
        <end position="259"/>
    </location>
</feature>